<name>A0A6J5EQB3_9BURK</name>
<dbReference type="Pfam" id="PF01656">
    <property type="entry name" value="CbiA"/>
    <property type="match status" value="1"/>
</dbReference>
<dbReference type="Proteomes" id="UP000494363">
    <property type="component" value="Unassembled WGS sequence"/>
</dbReference>
<sequence length="223" mass="23891">MGKIFAVANQKGGAGKTTIALNLAGAYTYDDPELKVLVIDTDSQNTSVRSSGVGEEPLPFLVAGLAGAGKGLGRQITTMARDYDLVLVDCPPSVDNPNTENVVQVADFVLVPMDASPADAWSTEGMLRLVRRVIGPDPKRCGIVFNRVNTKTVAYAEIREAMGEDNPYPILKSTISLREVYKSSVGTGTTVFTAIKGQRSNKPAREEIMNVAMEMLQIIGLAE</sequence>
<dbReference type="SUPFAM" id="SSF52540">
    <property type="entry name" value="P-loop containing nucleoside triphosphate hydrolases"/>
    <property type="match status" value="1"/>
</dbReference>
<dbReference type="InterPro" id="IPR027417">
    <property type="entry name" value="P-loop_NTPase"/>
</dbReference>
<dbReference type="AlphaFoldDB" id="A0A6J5EQB3"/>
<dbReference type="Gene3D" id="3.40.50.300">
    <property type="entry name" value="P-loop containing nucleotide triphosphate hydrolases"/>
    <property type="match status" value="1"/>
</dbReference>
<reference evidence="2 3" key="1">
    <citation type="submission" date="2020-04" db="EMBL/GenBank/DDBJ databases">
        <authorList>
            <person name="De Canck E."/>
        </authorList>
    </citation>
    <scope>NUCLEOTIDE SEQUENCE [LARGE SCALE GENOMIC DNA]</scope>
    <source>
        <strain evidence="2 3">LMG 29542</strain>
    </source>
</reference>
<dbReference type="PANTHER" id="PTHR13696">
    <property type="entry name" value="P-LOOP CONTAINING NUCLEOSIDE TRIPHOSPHATE HYDROLASE"/>
    <property type="match status" value="1"/>
</dbReference>
<dbReference type="InterPro" id="IPR050678">
    <property type="entry name" value="DNA_Partitioning_ATPase"/>
</dbReference>
<dbReference type="InterPro" id="IPR002586">
    <property type="entry name" value="CobQ/CobB/MinD/ParA_Nub-bd_dom"/>
</dbReference>
<dbReference type="PIRSF" id="PIRSF009320">
    <property type="entry name" value="Nuc_binding_HP_1000"/>
    <property type="match status" value="1"/>
</dbReference>
<feature type="domain" description="CobQ/CobB/MinD/ParA nucleotide binding" evidence="1">
    <location>
        <begin position="6"/>
        <end position="188"/>
    </location>
</feature>
<accession>A0A6J5EQB3</accession>
<evidence type="ECO:0000259" key="1">
    <source>
        <dbReference type="Pfam" id="PF01656"/>
    </source>
</evidence>
<dbReference type="EMBL" id="CADIKH010000033">
    <property type="protein sequence ID" value="CAB3767406.1"/>
    <property type="molecule type" value="Genomic_DNA"/>
</dbReference>
<evidence type="ECO:0000313" key="2">
    <source>
        <dbReference type="EMBL" id="CAB3767406.1"/>
    </source>
</evidence>
<protein>
    <recommendedName>
        <fullName evidence="1">CobQ/CobB/MinD/ParA nucleotide binding domain-containing protein</fullName>
    </recommendedName>
</protein>
<dbReference type="PANTHER" id="PTHR13696:SF96">
    <property type="entry name" value="COBQ_COBB_MIND_PARA NUCLEOTIDE BINDING DOMAIN-CONTAINING PROTEIN"/>
    <property type="match status" value="1"/>
</dbReference>
<evidence type="ECO:0000313" key="3">
    <source>
        <dbReference type="Proteomes" id="UP000494363"/>
    </source>
</evidence>
<dbReference type="CDD" id="cd02042">
    <property type="entry name" value="ParAB_family"/>
    <property type="match status" value="1"/>
</dbReference>
<gene>
    <name evidence="2" type="ORF">LMG29542_05599</name>
</gene>
<organism evidence="2 3">
    <name type="scientific">Paraburkholderia humisilvae</name>
    <dbReference type="NCBI Taxonomy" id="627669"/>
    <lineage>
        <taxon>Bacteria</taxon>
        <taxon>Pseudomonadati</taxon>
        <taxon>Pseudomonadota</taxon>
        <taxon>Betaproteobacteria</taxon>
        <taxon>Burkholderiales</taxon>
        <taxon>Burkholderiaceae</taxon>
        <taxon>Paraburkholderia</taxon>
    </lineage>
</organism>
<proteinExistence type="predicted"/>
<keyword evidence="3" id="KW-1185">Reference proteome</keyword>
<dbReference type="RefSeq" id="WP_175229663.1">
    <property type="nucleotide sequence ID" value="NZ_CADIKH010000033.1"/>
</dbReference>